<name>A0A0A9HKH3_ARUDO</name>
<accession>A0A0A9HKH3</accession>
<dbReference type="EMBL" id="GBRH01160266">
    <property type="protein sequence ID" value="JAE37630.1"/>
    <property type="molecule type" value="Transcribed_RNA"/>
</dbReference>
<feature type="region of interest" description="Disordered" evidence="1">
    <location>
        <begin position="1"/>
        <end position="58"/>
    </location>
</feature>
<organism evidence="2">
    <name type="scientific">Arundo donax</name>
    <name type="common">Giant reed</name>
    <name type="synonym">Donax arundinaceus</name>
    <dbReference type="NCBI Taxonomy" id="35708"/>
    <lineage>
        <taxon>Eukaryota</taxon>
        <taxon>Viridiplantae</taxon>
        <taxon>Streptophyta</taxon>
        <taxon>Embryophyta</taxon>
        <taxon>Tracheophyta</taxon>
        <taxon>Spermatophyta</taxon>
        <taxon>Magnoliopsida</taxon>
        <taxon>Liliopsida</taxon>
        <taxon>Poales</taxon>
        <taxon>Poaceae</taxon>
        <taxon>PACMAD clade</taxon>
        <taxon>Arundinoideae</taxon>
        <taxon>Arundineae</taxon>
        <taxon>Arundo</taxon>
    </lineage>
</organism>
<dbReference type="AlphaFoldDB" id="A0A0A9HKH3"/>
<proteinExistence type="predicted"/>
<sequence>MTSGTNTMKTRGKHRLASDDARAPGVSSSGVRTGGASGSSSGCRAGGGGWWPSAPSAPSREWMVWRYQRAKQ</sequence>
<reference evidence="2" key="1">
    <citation type="submission" date="2014-09" db="EMBL/GenBank/DDBJ databases">
        <authorList>
            <person name="Magalhaes I.L.F."/>
            <person name="Oliveira U."/>
            <person name="Santos F.R."/>
            <person name="Vidigal T.H.D.A."/>
            <person name="Brescovit A.D."/>
            <person name="Santos A.J."/>
        </authorList>
    </citation>
    <scope>NUCLEOTIDE SEQUENCE</scope>
    <source>
        <tissue evidence="2">Shoot tissue taken approximately 20 cm above the soil surface</tissue>
    </source>
</reference>
<reference evidence="2" key="2">
    <citation type="journal article" date="2015" name="Data Brief">
        <title>Shoot transcriptome of the giant reed, Arundo donax.</title>
        <authorList>
            <person name="Barrero R.A."/>
            <person name="Guerrero F.D."/>
            <person name="Moolhuijzen P."/>
            <person name="Goolsby J.A."/>
            <person name="Tidwell J."/>
            <person name="Bellgard S.E."/>
            <person name="Bellgard M.I."/>
        </authorList>
    </citation>
    <scope>NUCLEOTIDE SEQUENCE</scope>
    <source>
        <tissue evidence="2">Shoot tissue taken approximately 20 cm above the soil surface</tissue>
    </source>
</reference>
<evidence type="ECO:0000256" key="1">
    <source>
        <dbReference type="SAM" id="MobiDB-lite"/>
    </source>
</evidence>
<evidence type="ECO:0000313" key="2">
    <source>
        <dbReference type="EMBL" id="JAE37630.1"/>
    </source>
</evidence>
<protein>
    <submittedName>
        <fullName evidence="2">Uncharacterized protein</fullName>
    </submittedName>
</protein>